<evidence type="ECO:0000256" key="3">
    <source>
        <dbReference type="ARBA" id="ARBA00023163"/>
    </source>
</evidence>
<dbReference type="PANTHER" id="PTHR43537">
    <property type="entry name" value="TRANSCRIPTIONAL REGULATOR, GNTR FAMILY"/>
    <property type="match status" value="1"/>
</dbReference>
<dbReference type="PATRIC" id="fig|743698.3.peg.243"/>
<dbReference type="KEGG" id="seri:SERIO_v1c02410"/>
<dbReference type="GO" id="GO:0003700">
    <property type="term" value="F:DNA-binding transcription factor activity"/>
    <property type="evidence" value="ECO:0007669"/>
    <property type="project" value="InterPro"/>
</dbReference>
<evidence type="ECO:0000259" key="4">
    <source>
        <dbReference type="PROSITE" id="PS50949"/>
    </source>
</evidence>
<dbReference type="SMART" id="SM00345">
    <property type="entry name" value="HTH_GNTR"/>
    <property type="match status" value="1"/>
</dbReference>
<dbReference type="InterPro" id="IPR011711">
    <property type="entry name" value="GntR_C"/>
</dbReference>
<dbReference type="SUPFAM" id="SSF48008">
    <property type="entry name" value="GntR ligand-binding domain-like"/>
    <property type="match status" value="1"/>
</dbReference>
<reference evidence="5 6" key="1">
    <citation type="journal article" date="2015" name="Genome Biol. Evol.">
        <title>Found and Lost: The Fates of Horizontally Acquired Genes in Arthropod-Symbiotic Spiroplasma.</title>
        <authorList>
            <person name="Lo W.S."/>
            <person name="Gasparich G.E."/>
            <person name="Kuo C.H."/>
        </authorList>
    </citation>
    <scope>NUCLEOTIDE SEQUENCE [LARGE SCALE GENOMIC DNA]</scope>
    <source>
        <strain evidence="6">TDA-040725-5</strain>
    </source>
</reference>
<keyword evidence="3" id="KW-0804">Transcription</keyword>
<keyword evidence="2" id="KW-0238">DNA-binding</keyword>
<gene>
    <name evidence="5" type="ORF">SERIO_v1c02410</name>
</gene>
<reference evidence="6" key="2">
    <citation type="submission" date="2015-06" db="EMBL/GenBank/DDBJ databases">
        <title>Complete genome sequence of Spiroplasma eriocheiris TDA-040725-5 (DSM 21848).</title>
        <authorList>
            <person name="Lo W.-S."/>
            <person name="Kuo C.-H."/>
        </authorList>
    </citation>
    <scope>NUCLEOTIDE SEQUENCE [LARGE SCALE GENOMIC DNA]</scope>
    <source>
        <strain evidence="6">TDA-040725-5</strain>
    </source>
</reference>
<protein>
    <submittedName>
        <fullName evidence="5">GntR family transcriptional regulator</fullName>
    </submittedName>
</protein>
<dbReference type="CDD" id="cd07377">
    <property type="entry name" value="WHTH_GntR"/>
    <property type="match status" value="1"/>
</dbReference>
<organism evidence="5 6">
    <name type="scientific">Spiroplasma eriocheiris</name>
    <dbReference type="NCBI Taxonomy" id="315358"/>
    <lineage>
        <taxon>Bacteria</taxon>
        <taxon>Bacillati</taxon>
        <taxon>Mycoplasmatota</taxon>
        <taxon>Mollicutes</taxon>
        <taxon>Entomoplasmatales</taxon>
        <taxon>Spiroplasmataceae</taxon>
        <taxon>Spiroplasma</taxon>
    </lineage>
</organism>
<dbReference type="InterPro" id="IPR036390">
    <property type="entry name" value="WH_DNA-bd_sf"/>
</dbReference>
<evidence type="ECO:0000313" key="5">
    <source>
        <dbReference type="EMBL" id="AKM53827.1"/>
    </source>
</evidence>
<name>A0A0H3XLX3_9MOLU</name>
<dbReference type="Gene3D" id="1.20.120.530">
    <property type="entry name" value="GntR ligand-binding domain-like"/>
    <property type="match status" value="1"/>
</dbReference>
<dbReference type="GO" id="GO:0003677">
    <property type="term" value="F:DNA binding"/>
    <property type="evidence" value="ECO:0007669"/>
    <property type="project" value="UniProtKB-KW"/>
</dbReference>
<dbReference type="Pfam" id="PF07729">
    <property type="entry name" value="FCD"/>
    <property type="match status" value="1"/>
</dbReference>
<dbReference type="Pfam" id="PF00392">
    <property type="entry name" value="GntR"/>
    <property type="match status" value="1"/>
</dbReference>
<keyword evidence="1" id="KW-0805">Transcription regulation</keyword>
<dbReference type="InterPro" id="IPR000524">
    <property type="entry name" value="Tscrpt_reg_HTH_GntR"/>
</dbReference>
<dbReference type="Gene3D" id="1.10.10.10">
    <property type="entry name" value="Winged helix-like DNA-binding domain superfamily/Winged helix DNA-binding domain"/>
    <property type="match status" value="1"/>
</dbReference>
<dbReference type="PANTHER" id="PTHR43537:SF6">
    <property type="entry name" value="HTH-TYPE TRANSCRIPTIONAL REPRESSOR RSPR"/>
    <property type="match status" value="1"/>
</dbReference>
<keyword evidence="6" id="KW-1185">Reference proteome</keyword>
<dbReference type="InterPro" id="IPR036388">
    <property type="entry name" value="WH-like_DNA-bd_sf"/>
</dbReference>
<accession>A0A0H3XLX3</accession>
<dbReference type="RefSeq" id="WP_047791099.1">
    <property type="nucleotide sequence ID" value="NZ_CP011856.1"/>
</dbReference>
<dbReference type="InterPro" id="IPR008920">
    <property type="entry name" value="TF_FadR/GntR_C"/>
</dbReference>
<dbReference type="SUPFAM" id="SSF46785">
    <property type="entry name" value="Winged helix' DNA-binding domain"/>
    <property type="match status" value="1"/>
</dbReference>
<evidence type="ECO:0000256" key="2">
    <source>
        <dbReference type="ARBA" id="ARBA00023125"/>
    </source>
</evidence>
<sequence length="229" mass="27146">MFIKKDKNLSSLNSRDYAYQLLKQNILEFVILPGTLISENELSKQLNISRTPIREALKVLQTEGLIDILPQKGSFVSKIDIQQAEDGILVRKAVEIEILKQACVKFDKKVWSHLEKIIQKQEKLISQEIFDVMKFYELDNEFHRLIFLGVNHEHIWTKLREMAASYDRIRIIEVIDQINLDIVLNQHKEELEIIKNGWVDKIDQFMQNHTHNFLKTIPYMRQKFPNIFK</sequence>
<dbReference type="PRINTS" id="PR00035">
    <property type="entry name" value="HTHGNTR"/>
</dbReference>
<dbReference type="STRING" id="315358.SERIO_v1c02410"/>
<proteinExistence type="predicted"/>
<dbReference type="Proteomes" id="UP000035661">
    <property type="component" value="Chromosome"/>
</dbReference>
<feature type="domain" description="HTH gntR-type" evidence="4">
    <location>
        <begin position="12"/>
        <end position="79"/>
    </location>
</feature>
<dbReference type="PROSITE" id="PS50949">
    <property type="entry name" value="HTH_GNTR"/>
    <property type="match status" value="1"/>
</dbReference>
<evidence type="ECO:0000313" key="6">
    <source>
        <dbReference type="Proteomes" id="UP000035661"/>
    </source>
</evidence>
<evidence type="ECO:0000256" key="1">
    <source>
        <dbReference type="ARBA" id="ARBA00023015"/>
    </source>
</evidence>
<dbReference type="AlphaFoldDB" id="A0A0H3XLX3"/>
<dbReference type="EMBL" id="CP011856">
    <property type="protein sequence ID" value="AKM53827.1"/>
    <property type="molecule type" value="Genomic_DNA"/>
</dbReference>